<protein>
    <submittedName>
        <fullName evidence="2">Uncharacterized protein</fullName>
    </submittedName>
</protein>
<dbReference type="Proteomes" id="UP000708208">
    <property type="component" value="Unassembled WGS sequence"/>
</dbReference>
<evidence type="ECO:0000256" key="1">
    <source>
        <dbReference type="SAM" id="SignalP"/>
    </source>
</evidence>
<evidence type="ECO:0000313" key="2">
    <source>
        <dbReference type="EMBL" id="CAG7726730.1"/>
    </source>
</evidence>
<comment type="caution">
    <text evidence="2">The sequence shown here is derived from an EMBL/GenBank/DDBJ whole genome shotgun (WGS) entry which is preliminary data.</text>
</comment>
<proteinExistence type="predicted"/>
<reference evidence="2" key="1">
    <citation type="submission" date="2021-06" db="EMBL/GenBank/DDBJ databases">
        <authorList>
            <person name="Hodson N. C."/>
            <person name="Mongue J. A."/>
            <person name="Jaron S. K."/>
        </authorList>
    </citation>
    <scope>NUCLEOTIDE SEQUENCE</scope>
</reference>
<sequence>MAQNMKVYFCIAVICLLAVISLTAGRPTQDQVVEQNEAEAVRAFKGLRLLHRVARWGPYASRFWGGRFSHH</sequence>
<evidence type="ECO:0000313" key="3">
    <source>
        <dbReference type="Proteomes" id="UP000708208"/>
    </source>
</evidence>
<gene>
    <name evidence="2" type="ORF">AFUS01_LOCUS15621</name>
</gene>
<accession>A0A8J2KIZ6</accession>
<keyword evidence="1" id="KW-0732">Signal</keyword>
<name>A0A8J2KIZ6_9HEXA</name>
<feature type="chain" id="PRO_5035234403" evidence="1">
    <location>
        <begin position="26"/>
        <end position="71"/>
    </location>
</feature>
<dbReference type="AlphaFoldDB" id="A0A8J2KIZ6"/>
<feature type="signal peptide" evidence="1">
    <location>
        <begin position="1"/>
        <end position="25"/>
    </location>
</feature>
<organism evidence="2 3">
    <name type="scientific">Allacma fusca</name>
    <dbReference type="NCBI Taxonomy" id="39272"/>
    <lineage>
        <taxon>Eukaryota</taxon>
        <taxon>Metazoa</taxon>
        <taxon>Ecdysozoa</taxon>
        <taxon>Arthropoda</taxon>
        <taxon>Hexapoda</taxon>
        <taxon>Collembola</taxon>
        <taxon>Symphypleona</taxon>
        <taxon>Sminthuridae</taxon>
        <taxon>Allacma</taxon>
    </lineage>
</organism>
<dbReference type="EMBL" id="CAJVCH010139226">
    <property type="protein sequence ID" value="CAG7726730.1"/>
    <property type="molecule type" value="Genomic_DNA"/>
</dbReference>
<keyword evidence="3" id="KW-1185">Reference proteome</keyword>